<proteinExistence type="predicted"/>
<keyword evidence="1" id="KW-0472">Membrane</keyword>
<evidence type="ECO:0000256" key="1">
    <source>
        <dbReference type="SAM" id="Phobius"/>
    </source>
</evidence>
<organism evidence="2 3">
    <name type="scientific">candidate division WOR-3 bacterium 4484_18</name>
    <dbReference type="NCBI Taxonomy" id="2020626"/>
    <lineage>
        <taxon>Bacteria</taxon>
        <taxon>Bacteria division WOR-3</taxon>
    </lineage>
</organism>
<evidence type="ECO:0000313" key="3">
    <source>
        <dbReference type="Proteomes" id="UP000216312"/>
    </source>
</evidence>
<feature type="transmembrane region" description="Helical" evidence="1">
    <location>
        <begin position="12"/>
        <end position="34"/>
    </location>
</feature>
<comment type="caution">
    <text evidence="2">The sequence shown here is derived from an EMBL/GenBank/DDBJ whole genome shotgun (WGS) entry which is preliminary data.</text>
</comment>
<keyword evidence="1" id="KW-1133">Transmembrane helix</keyword>
<keyword evidence="1" id="KW-0812">Transmembrane</keyword>
<protein>
    <submittedName>
        <fullName evidence="2">Uncharacterized protein</fullName>
    </submittedName>
</protein>
<accession>A0A257LV70</accession>
<reference evidence="3" key="1">
    <citation type="submission" date="2017-07" db="EMBL/GenBank/DDBJ databases">
        <title>Novel pathways for hydrocarbon cycling and metabolic interdependencies in hydrothermal sediment communities.</title>
        <authorList>
            <person name="Dombrowski N."/>
            <person name="Seitz K."/>
            <person name="Teske A."/>
            <person name="Baker B."/>
        </authorList>
    </citation>
    <scope>NUCLEOTIDE SEQUENCE [LARGE SCALE GENOMIC DNA]</scope>
</reference>
<dbReference type="AlphaFoldDB" id="A0A257LV70"/>
<name>A0A257LV70_UNCW3</name>
<dbReference type="EMBL" id="NMUJ01000010">
    <property type="protein sequence ID" value="OYV03322.1"/>
    <property type="molecule type" value="Genomic_DNA"/>
</dbReference>
<sequence>MAVIPIGKFCRYVVLVMLAALFIYLYGFSPYNLISYIERWRYANQLADEIAIVESKLVWMRWLIGEVQKDANIERYVRSKWGMIRPGDKRVYYLVR</sequence>
<dbReference type="Proteomes" id="UP000216312">
    <property type="component" value="Unassembled WGS sequence"/>
</dbReference>
<gene>
    <name evidence="2" type="ORF">CGW93_01520</name>
</gene>
<evidence type="ECO:0000313" key="2">
    <source>
        <dbReference type="EMBL" id="OYV03322.1"/>
    </source>
</evidence>